<evidence type="ECO:0000313" key="2">
    <source>
        <dbReference type="Proteomes" id="UP001596512"/>
    </source>
</evidence>
<organism evidence="1 2">
    <name type="scientific">Actinokineospora soli</name>
    <dbReference type="NCBI Taxonomy" id="1048753"/>
    <lineage>
        <taxon>Bacteria</taxon>
        <taxon>Bacillati</taxon>
        <taxon>Actinomycetota</taxon>
        <taxon>Actinomycetes</taxon>
        <taxon>Pseudonocardiales</taxon>
        <taxon>Pseudonocardiaceae</taxon>
        <taxon>Actinokineospora</taxon>
    </lineage>
</organism>
<gene>
    <name evidence="1" type="ORF">ACFQV2_13670</name>
</gene>
<sequence>MTSRAVGRVARLTETAEGVEVALSPVQLTDVFRTLHLHRTQPIDPGDLSFQPVPDLAGRLATDDEPLLRPIAFAAEGPRLPPARKNSVKVSVGNWEWEPYVTDTTMGVTAQYKVTLGKSGDNSGGIKGGFDIAFKTKDLRLVTAYDIVAGRAGGSLTAAIEGLTGMTVNIALGLGTGVNDTRRYRVEIPVELNVQLPPEPGIPPMTVQIKWKTVVQLAFSAKNSTLTTKAEYGLSGPVGVQDGAAVAPSLQQTDTGLVRNIDGVSVGISAMVLAWELRVLIGVGVPALLAGPYGKFVVSLSLLRGSDTTAPWGVCAQGTLKLAVGGGAGFQVSAGAASYLRQVVGSDIKVEVASEIMKDLPALTGYYPDQAQCRI</sequence>
<reference evidence="2" key="1">
    <citation type="journal article" date="2019" name="Int. J. Syst. Evol. Microbiol.">
        <title>The Global Catalogue of Microorganisms (GCM) 10K type strain sequencing project: providing services to taxonomists for standard genome sequencing and annotation.</title>
        <authorList>
            <consortium name="The Broad Institute Genomics Platform"/>
            <consortium name="The Broad Institute Genome Sequencing Center for Infectious Disease"/>
            <person name="Wu L."/>
            <person name="Ma J."/>
        </authorList>
    </citation>
    <scope>NUCLEOTIDE SEQUENCE [LARGE SCALE GENOMIC DNA]</scope>
    <source>
        <strain evidence="2">JCM 17695</strain>
    </source>
</reference>
<dbReference type="Proteomes" id="UP001596512">
    <property type="component" value="Unassembled WGS sequence"/>
</dbReference>
<protein>
    <submittedName>
        <fullName evidence="1">Uncharacterized protein</fullName>
    </submittedName>
</protein>
<name>A0ABW2TKZ4_9PSEU</name>
<comment type="caution">
    <text evidence="1">The sequence shown here is derived from an EMBL/GenBank/DDBJ whole genome shotgun (WGS) entry which is preliminary data.</text>
</comment>
<accession>A0ABW2TKZ4</accession>
<proteinExistence type="predicted"/>
<dbReference type="EMBL" id="JBHTEY010000004">
    <property type="protein sequence ID" value="MFC7614415.1"/>
    <property type="molecule type" value="Genomic_DNA"/>
</dbReference>
<evidence type="ECO:0000313" key="1">
    <source>
        <dbReference type="EMBL" id="MFC7614415.1"/>
    </source>
</evidence>
<keyword evidence="2" id="KW-1185">Reference proteome</keyword>